<keyword evidence="1" id="KW-0812">Transmembrane</keyword>
<dbReference type="EMBL" id="CP047418">
    <property type="protein sequence ID" value="QLL78676.1"/>
    <property type="molecule type" value="Genomic_DNA"/>
</dbReference>
<reference evidence="2 3" key="1">
    <citation type="submission" date="2020-01" db="EMBL/GenBank/DDBJ databases">
        <title>Complete and circular genome sequences of six lactobacillus isolates from horses.</title>
        <authorList>
            <person name="Hassan H.M."/>
        </authorList>
    </citation>
    <scope>NUCLEOTIDE SEQUENCE [LARGE SCALE GENOMIC DNA]</scope>
    <source>
        <strain evidence="2 3">1A</strain>
    </source>
</reference>
<accession>A0A7H9ELV7</accession>
<dbReference type="AlphaFoldDB" id="A0A7H9ELV7"/>
<evidence type="ECO:0000313" key="2">
    <source>
        <dbReference type="EMBL" id="QLL78676.1"/>
    </source>
</evidence>
<keyword evidence="1" id="KW-1133">Transmembrane helix</keyword>
<dbReference type="KEGG" id="lsw:GTO87_08815"/>
<sequence>MENFTTSKQPSWLSNKRNIIIVLIVLLVGGFALWHHHKTKVINEVTTTTVRSFATDEFDTIVDYGEKTVRVKVKDSAKDDLQKIVLYMAMGTPAAVQTGQTLENHVQEVSTWINKNVGSGWTVSLKYDNQLLWQAQDGKLTHKYENSQDFKKLVNKIEDGSFLNDLAEELFGD</sequence>
<feature type="transmembrane region" description="Helical" evidence="1">
    <location>
        <begin position="17"/>
        <end position="34"/>
    </location>
</feature>
<evidence type="ECO:0000313" key="3">
    <source>
        <dbReference type="Proteomes" id="UP000510886"/>
    </source>
</evidence>
<dbReference type="Proteomes" id="UP000510886">
    <property type="component" value="Chromosome"/>
</dbReference>
<protein>
    <submittedName>
        <fullName evidence="2">Uncharacterized protein</fullName>
    </submittedName>
</protein>
<organism evidence="2 3">
    <name type="scientific">Ligilactobacillus saerimneri</name>
    <dbReference type="NCBI Taxonomy" id="228229"/>
    <lineage>
        <taxon>Bacteria</taxon>
        <taxon>Bacillati</taxon>
        <taxon>Bacillota</taxon>
        <taxon>Bacilli</taxon>
        <taxon>Lactobacillales</taxon>
        <taxon>Lactobacillaceae</taxon>
        <taxon>Ligilactobacillus</taxon>
    </lineage>
</organism>
<dbReference type="RefSeq" id="WP_180848842.1">
    <property type="nucleotide sequence ID" value="NZ_CP047418.1"/>
</dbReference>
<name>A0A7H9ELV7_9LACO</name>
<keyword evidence="1" id="KW-0472">Membrane</keyword>
<evidence type="ECO:0000256" key="1">
    <source>
        <dbReference type="SAM" id="Phobius"/>
    </source>
</evidence>
<gene>
    <name evidence="2" type="ORF">GTO87_08815</name>
</gene>
<proteinExistence type="predicted"/>